<accession>A0A6J2U7S1</accession>
<comment type="subcellular location">
    <subcellularLocation>
        <location evidence="4">Cytoplasm</location>
    </subcellularLocation>
    <subcellularLocation>
        <location evidence="4">Nucleus</location>
    </subcellularLocation>
</comment>
<dbReference type="GeneID" id="115630700"/>
<dbReference type="Proteomes" id="UP000504634">
    <property type="component" value="Unplaced"/>
</dbReference>
<dbReference type="Pfam" id="PF10584">
    <property type="entry name" value="Proteasome_A_N"/>
    <property type="match status" value="1"/>
</dbReference>
<dbReference type="GO" id="GO:0019773">
    <property type="term" value="C:proteasome core complex, alpha-subunit complex"/>
    <property type="evidence" value="ECO:0007669"/>
    <property type="project" value="UniProtKB-UniRule"/>
</dbReference>
<reference evidence="8" key="1">
    <citation type="submission" date="2025-08" db="UniProtKB">
        <authorList>
            <consortium name="RefSeq"/>
        </authorList>
    </citation>
    <scope>IDENTIFICATION</scope>
    <source>
        <strain evidence="8">11010-0011.00</strain>
        <tissue evidence="8">Whole body</tissue>
    </source>
</reference>
<evidence type="ECO:0000313" key="8">
    <source>
        <dbReference type="RefSeq" id="XP_030383212.1"/>
    </source>
</evidence>
<dbReference type="RefSeq" id="XP_030383212.1">
    <property type="nucleotide sequence ID" value="XM_030527352.1"/>
</dbReference>
<comment type="subunit">
    <text evidence="4">The 20S proteasome core is composed of 28 subunits that are arranged in four stacked rings, resulting in a barrel-shaped structure. The two end rings are each formed by seven alpha subunits, and the two central rings are each formed by seven beta subunits.</text>
</comment>
<dbReference type="InterPro" id="IPR023332">
    <property type="entry name" value="Proteasome_alpha-type"/>
</dbReference>
<dbReference type="PROSITE" id="PS51475">
    <property type="entry name" value="PROTEASOME_ALPHA_2"/>
    <property type="match status" value="1"/>
</dbReference>
<dbReference type="FunFam" id="3.60.20.10:FF:000063">
    <property type="entry name" value="Proteasome subunit alpha type"/>
    <property type="match status" value="1"/>
</dbReference>
<sequence length="291" mass="31590">MFRSAYENDVTVFSPQGRLHQVEYAMEAVKLGTVTVGLKSEEYAVLIALNRPDPLMVDSENGQQRKIMAIDSHIGISTAGLMADARRITKHLRSDCLSYNTAYQSSYPVARLFQNLGIKLQSGTQTYDRRPYGVGILGAGYDDQGTHIFQVMPSANVLNCKAMAIGARSQGARSYLERHLKSFADCTKDQLICHGIQAIRASMGSEEPATDLHINVAIVGKNTPFRALSDAENQQYYVMAKASGAPLTATDNIEATDSTDPPEPSSPNAEEGTEGIDNNDLPDTPSDGANR</sequence>
<dbReference type="InterPro" id="IPR000426">
    <property type="entry name" value="Proteasome_asu_N"/>
</dbReference>
<dbReference type="AlphaFoldDB" id="A0A6J2U7S1"/>
<dbReference type="InterPro" id="IPR029055">
    <property type="entry name" value="Ntn_hydrolases_N"/>
</dbReference>
<comment type="function">
    <text evidence="1">The proteasome is a multicatalytic proteinase complex which is characterized by its ability to cleave peptides with Arg, Phe, Tyr, Leu, and Glu adjacent to the leaving group at neutral or slightly basic pH. The proteasome has an ATP-dependent proteolytic activity.</text>
</comment>
<dbReference type="GO" id="GO:0006511">
    <property type="term" value="P:ubiquitin-dependent protein catabolic process"/>
    <property type="evidence" value="ECO:0007669"/>
    <property type="project" value="InterPro"/>
</dbReference>
<gene>
    <name evidence="8" type="primary">LOC115630700</name>
</gene>
<organism evidence="7 8">
    <name type="scientific">Drosophila lebanonensis</name>
    <name type="common">Fruit fly</name>
    <name type="synonym">Scaptodrosophila lebanonensis</name>
    <dbReference type="NCBI Taxonomy" id="7225"/>
    <lineage>
        <taxon>Eukaryota</taxon>
        <taxon>Metazoa</taxon>
        <taxon>Ecdysozoa</taxon>
        <taxon>Arthropoda</taxon>
        <taxon>Hexapoda</taxon>
        <taxon>Insecta</taxon>
        <taxon>Pterygota</taxon>
        <taxon>Neoptera</taxon>
        <taxon>Endopterygota</taxon>
        <taxon>Diptera</taxon>
        <taxon>Brachycera</taxon>
        <taxon>Muscomorpha</taxon>
        <taxon>Ephydroidea</taxon>
        <taxon>Drosophilidae</taxon>
        <taxon>Scaptodrosophila</taxon>
    </lineage>
</organism>
<dbReference type="InterPro" id="IPR050115">
    <property type="entry name" value="Proteasome_alpha"/>
</dbReference>
<dbReference type="GO" id="GO:0005737">
    <property type="term" value="C:cytoplasm"/>
    <property type="evidence" value="ECO:0007669"/>
    <property type="project" value="UniProtKB-SubCell"/>
</dbReference>
<evidence type="ECO:0000256" key="5">
    <source>
        <dbReference type="SAM" id="MobiDB-lite"/>
    </source>
</evidence>
<evidence type="ECO:0000256" key="3">
    <source>
        <dbReference type="PROSITE-ProRule" id="PRU00808"/>
    </source>
</evidence>
<feature type="region of interest" description="Disordered" evidence="5">
    <location>
        <begin position="248"/>
        <end position="291"/>
    </location>
</feature>
<keyword evidence="4" id="KW-0963">Cytoplasm</keyword>
<comment type="similarity">
    <text evidence="3 4">Belongs to the peptidase T1A family.</text>
</comment>
<keyword evidence="2 3" id="KW-0647">Proteasome</keyword>
<evidence type="ECO:0000256" key="1">
    <source>
        <dbReference type="ARBA" id="ARBA00002000"/>
    </source>
</evidence>
<dbReference type="InterPro" id="IPR001353">
    <property type="entry name" value="Proteasome_sua/b"/>
</dbReference>
<name>A0A6J2U7S1_DROLE</name>
<dbReference type="SUPFAM" id="SSF56235">
    <property type="entry name" value="N-terminal nucleophile aminohydrolases (Ntn hydrolases)"/>
    <property type="match status" value="1"/>
</dbReference>
<dbReference type="Gene3D" id="3.60.20.10">
    <property type="entry name" value="Glutamine Phosphoribosylpyrophosphate, subunit 1, domain 1"/>
    <property type="match status" value="1"/>
</dbReference>
<dbReference type="PROSITE" id="PS00388">
    <property type="entry name" value="PROTEASOME_ALPHA_1"/>
    <property type="match status" value="1"/>
</dbReference>
<evidence type="ECO:0000313" key="7">
    <source>
        <dbReference type="Proteomes" id="UP000504634"/>
    </source>
</evidence>
<keyword evidence="7" id="KW-1185">Reference proteome</keyword>
<evidence type="ECO:0000259" key="6">
    <source>
        <dbReference type="PROSITE" id="PS00388"/>
    </source>
</evidence>
<dbReference type="SMART" id="SM00948">
    <property type="entry name" value="Proteasome_A_N"/>
    <property type="match status" value="1"/>
</dbReference>
<evidence type="ECO:0000256" key="4">
    <source>
        <dbReference type="RuleBase" id="RU000551"/>
    </source>
</evidence>
<feature type="domain" description="Proteasome alpha-type subunits" evidence="6">
    <location>
        <begin position="6"/>
        <end position="28"/>
    </location>
</feature>
<keyword evidence="4" id="KW-0539">Nucleus</keyword>
<dbReference type="Pfam" id="PF00227">
    <property type="entry name" value="Proteasome"/>
    <property type="match status" value="1"/>
</dbReference>
<evidence type="ECO:0000256" key="2">
    <source>
        <dbReference type="ARBA" id="ARBA00022942"/>
    </source>
</evidence>
<proteinExistence type="inferred from homology"/>
<protein>
    <recommendedName>
        <fullName evidence="4">Proteasome subunit alpha type</fullName>
    </recommendedName>
</protein>
<dbReference type="GO" id="GO:0005634">
    <property type="term" value="C:nucleus"/>
    <property type="evidence" value="ECO:0007669"/>
    <property type="project" value="UniProtKB-SubCell"/>
</dbReference>
<dbReference type="PANTHER" id="PTHR11599">
    <property type="entry name" value="PROTEASOME SUBUNIT ALPHA/BETA"/>
    <property type="match status" value="1"/>
</dbReference>
<dbReference type="OrthoDB" id="431557at2759"/>